<feature type="region of interest" description="Disordered" evidence="12">
    <location>
        <begin position="403"/>
        <end position="489"/>
    </location>
</feature>
<dbReference type="InterPro" id="IPR013087">
    <property type="entry name" value="Znf_C2H2_type"/>
</dbReference>
<dbReference type="PROSITE" id="PS00028">
    <property type="entry name" value="ZINC_FINGER_C2H2_1"/>
    <property type="match status" value="4"/>
</dbReference>
<evidence type="ECO:0000313" key="15">
    <source>
        <dbReference type="Proteomes" id="UP000315783"/>
    </source>
</evidence>
<evidence type="ECO:0000256" key="6">
    <source>
        <dbReference type="ARBA" id="ARBA00022833"/>
    </source>
</evidence>
<dbReference type="SUPFAM" id="SSF57667">
    <property type="entry name" value="beta-beta-alpha zinc fingers"/>
    <property type="match status" value="2"/>
</dbReference>
<dbReference type="GO" id="GO:0000981">
    <property type="term" value="F:DNA-binding transcription factor activity, RNA polymerase II-specific"/>
    <property type="evidence" value="ECO:0007669"/>
    <property type="project" value="TreeGrafter"/>
</dbReference>
<evidence type="ECO:0000256" key="1">
    <source>
        <dbReference type="ARBA" id="ARBA00004123"/>
    </source>
</evidence>
<dbReference type="PANTHER" id="PTHR14003">
    <property type="entry name" value="TRANSCRIPTIONAL REPRESSOR PROTEIN YY"/>
    <property type="match status" value="1"/>
</dbReference>
<dbReference type="PANTHER" id="PTHR14003:SF20">
    <property type="entry name" value="FINGER DOMAIN PROTEIN, PUTATIVE (AFU_ORTHOLOGUE AFUA_4G10380)-RELATED"/>
    <property type="match status" value="1"/>
</dbReference>
<feature type="compositionally biased region" description="Polar residues" evidence="12">
    <location>
        <begin position="466"/>
        <end position="489"/>
    </location>
</feature>
<keyword evidence="8" id="KW-0238">DNA-binding</keyword>
<comment type="caution">
    <text evidence="14">The sequence shown here is derived from an EMBL/GenBank/DDBJ whole genome shotgun (WGS) entry which is preliminary data.</text>
</comment>
<feature type="domain" description="C2H2-type" evidence="13">
    <location>
        <begin position="218"/>
        <end position="245"/>
    </location>
</feature>
<evidence type="ECO:0000256" key="8">
    <source>
        <dbReference type="ARBA" id="ARBA00023125"/>
    </source>
</evidence>
<dbReference type="FunFam" id="3.30.160.60:FF:000325">
    <property type="entry name" value="ZFP90 zinc finger protein"/>
    <property type="match status" value="1"/>
</dbReference>
<organism evidence="14 15">
    <name type="scientific">Cordyceps javanica</name>
    <dbReference type="NCBI Taxonomy" id="43265"/>
    <lineage>
        <taxon>Eukaryota</taxon>
        <taxon>Fungi</taxon>
        <taxon>Dikarya</taxon>
        <taxon>Ascomycota</taxon>
        <taxon>Pezizomycotina</taxon>
        <taxon>Sordariomycetes</taxon>
        <taxon>Hypocreomycetidae</taxon>
        <taxon>Hypocreales</taxon>
        <taxon>Cordycipitaceae</taxon>
        <taxon>Cordyceps</taxon>
    </lineage>
</organism>
<keyword evidence="10" id="KW-0539">Nucleus</keyword>
<dbReference type="Proteomes" id="UP000315783">
    <property type="component" value="Unassembled WGS sequence"/>
</dbReference>
<feature type="compositionally biased region" description="Basic and acidic residues" evidence="12">
    <location>
        <begin position="134"/>
        <end position="148"/>
    </location>
</feature>
<dbReference type="FunFam" id="3.30.160.60:FF:000931">
    <property type="entry name" value="zinc finger protein 697"/>
    <property type="match status" value="1"/>
</dbReference>
<evidence type="ECO:0000256" key="12">
    <source>
        <dbReference type="SAM" id="MobiDB-lite"/>
    </source>
</evidence>
<dbReference type="GO" id="GO:0000785">
    <property type="term" value="C:chromatin"/>
    <property type="evidence" value="ECO:0007669"/>
    <property type="project" value="TreeGrafter"/>
</dbReference>
<dbReference type="FunFam" id="3.30.160.60:FF:000933">
    <property type="entry name" value="zinc finger protein 771"/>
    <property type="match status" value="1"/>
</dbReference>
<evidence type="ECO:0000256" key="3">
    <source>
        <dbReference type="ARBA" id="ARBA00022723"/>
    </source>
</evidence>
<keyword evidence="7" id="KW-0805">Transcription regulation</keyword>
<name>A0A545V733_9HYPO</name>
<evidence type="ECO:0000259" key="13">
    <source>
        <dbReference type="PROSITE" id="PS50157"/>
    </source>
</evidence>
<dbReference type="AlphaFoldDB" id="A0A545V733"/>
<keyword evidence="6" id="KW-0862">Zinc</keyword>
<protein>
    <submittedName>
        <fullName evidence="14">Zinc finger protein 58</fullName>
    </submittedName>
</protein>
<dbReference type="GO" id="GO:0005667">
    <property type="term" value="C:transcription regulator complex"/>
    <property type="evidence" value="ECO:0007669"/>
    <property type="project" value="TreeGrafter"/>
</dbReference>
<evidence type="ECO:0000256" key="4">
    <source>
        <dbReference type="ARBA" id="ARBA00022737"/>
    </source>
</evidence>
<accession>A0A545V733</accession>
<dbReference type="SMART" id="SM00355">
    <property type="entry name" value="ZnF_C2H2"/>
    <property type="match status" value="4"/>
</dbReference>
<feature type="domain" description="C2H2-type" evidence="13">
    <location>
        <begin position="302"/>
        <end position="331"/>
    </location>
</feature>
<dbReference type="Pfam" id="PF00096">
    <property type="entry name" value="zf-C2H2"/>
    <property type="match status" value="4"/>
</dbReference>
<evidence type="ECO:0000256" key="7">
    <source>
        <dbReference type="ARBA" id="ARBA00023015"/>
    </source>
</evidence>
<evidence type="ECO:0000256" key="2">
    <source>
        <dbReference type="ARBA" id="ARBA00006991"/>
    </source>
</evidence>
<dbReference type="FunFam" id="3.30.160.60:FF:002343">
    <property type="entry name" value="Zinc finger protein 33A"/>
    <property type="match status" value="1"/>
</dbReference>
<dbReference type="GO" id="GO:0008270">
    <property type="term" value="F:zinc ion binding"/>
    <property type="evidence" value="ECO:0007669"/>
    <property type="project" value="UniProtKB-KW"/>
</dbReference>
<feature type="region of interest" description="Disordered" evidence="12">
    <location>
        <begin position="1"/>
        <end position="20"/>
    </location>
</feature>
<keyword evidence="5 11" id="KW-0863">Zinc-finger</keyword>
<keyword evidence="4" id="KW-0677">Repeat</keyword>
<comment type="subcellular location">
    <subcellularLocation>
        <location evidence="1">Nucleus</location>
    </subcellularLocation>
</comment>
<gene>
    <name evidence="14" type="ORF">IF1G_03257</name>
</gene>
<keyword evidence="3" id="KW-0479">Metal-binding</keyword>
<evidence type="ECO:0000256" key="9">
    <source>
        <dbReference type="ARBA" id="ARBA00023163"/>
    </source>
</evidence>
<feature type="compositionally biased region" description="Polar residues" evidence="12">
    <location>
        <begin position="412"/>
        <end position="421"/>
    </location>
</feature>
<feature type="region of interest" description="Disordered" evidence="12">
    <location>
        <begin position="347"/>
        <end position="388"/>
    </location>
</feature>
<feature type="region of interest" description="Disordered" evidence="12">
    <location>
        <begin position="132"/>
        <end position="157"/>
    </location>
</feature>
<evidence type="ECO:0000313" key="14">
    <source>
        <dbReference type="EMBL" id="TQV97514.1"/>
    </source>
</evidence>
<evidence type="ECO:0000256" key="11">
    <source>
        <dbReference type="PROSITE-ProRule" id="PRU00042"/>
    </source>
</evidence>
<feature type="compositionally biased region" description="Polar residues" evidence="12">
    <location>
        <begin position="361"/>
        <end position="371"/>
    </location>
</feature>
<feature type="domain" description="C2H2-type" evidence="13">
    <location>
        <begin position="246"/>
        <end position="273"/>
    </location>
</feature>
<evidence type="ECO:0000256" key="5">
    <source>
        <dbReference type="ARBA" id="ARBA00022771"/>
    </source>
</evidence>
<dbReference type="Gene3D" id="3.30.160.60">
    <property type="entry name" value="Classic Zinc Finger"/>
    <property type="match status" value="4"/>
</dbReference>
<sequence>MDATQPGPVRQLHDRSPSAKPALLPSALLRTGRPTHSGPRFQLYSHSPPKASAARLPCKLPDRLHDHLGPGQPDYRNTSALAVYGPGSVMLSVLPQAMDLTNVLNNRGGTIVQHPHHFANDFMNPQHHLAFGKPEPDMDRSTSPHMSDHSAYSAHSMPRSYHSPAVMQAPMHIPSSMPNAMHVQGFADMQHIAAVPNLAMTHMPPPGPIDDGKKQKTHQCSTCDSAFARRSDLSRHERIHSGNRPHACDVCGKQFIQRSALTVHKRVHTGEKPHQCETCGKKFGDSSSLARHRRTHSGQRPYVCPFADCQKTFTRKTTLTRHKSNHVGTVEQSAVARAAALASANTKNLMQPRSDGDHLSSHGSPLTTPSPGQRAMSMSPGMDLGAGLNRHPAEFQYLQQGGPLPAHLRVGSPTSTSSGYSNPGAMRPTSHPTSYGPPPTLEPSVEHQQGSTGSTGGSPHMSSMGWQSPSQHIQSPGQHMHSPSQHIQSPAHNAAAGYVYPDPDTYPPNAAAMNQMYYNPPQMRRPQSTEPGLVHMA</sequence>
<reference evidence="14 15" key="1">
    <citation type="journal article" date="2019" name="Appl. Microbiol. Biotechnol.">
        <title>Genome sequence of Isaria javanica and comparative genome analysis insights into family S53 peptidase evolution in fungal entomopathogens.</title>
        <authorList>
            <person name="Lin R."/>
            <person name="Zhang X."/>
            <person name="Xin B."/>
            <person name="Zou M."/>
            <person name="Gao Y."/>
            <person name="Qin F."/>
            <person name="Hu Q."/>
            <person name="Xie B."/>
            <person name="Cheng X."/>
        </authorList>
    </citation>
    <scope>NUCLEOTIDE SEQUENCE [LARGE SCALE GENOMIC DNA]</scope>
    <source>
        <strain evidence="14 15">IJ1G</strain>
    </source>
</reference>
<dbReference type="EMBL" id="SPUK01000004">
    <property type="protein sequence ID" value="TQV97514.1"/>
    <property type="molecule type" value="Genomic_DNA"/>
</dbReference>
<evidence type="ECO:0000256" key="10">
    <source>
        <dbReference type="ARBA" id="ARBA00023242"/>
    </source>
</evidence>
<proteinExistence type="inferred from homology"/>
<keyword evidence="9" id="KW-0804">Transcription</keyword>
<dbReference type="GO" id="GO:0000978">
    <property type="term" value="F:RNA polymerase II cis-regulatory region sequence-specific DNA binding"/>
    <property type="evidence" value="ECO:0007669"/>
    <property type="project" value="TreeGrafter"/>
</dbReference>
<dbReference type="GO" id="GO:0005634">
    <property type="term" value="C:nucleus"/>
    <property type="evidence" value="ECO:0007669"/>
    <property type="project" value="UniProtKB-SubCell"/>
</dbReference>
<dbReference type="InterPro" id="IPR036236">
    <property type="entry name" value="Znf_C2H2_sf"/>
</dbReference>
<dbReference type="STRING" id="43265.A0A545V733"/>
<keyword evidence="15" id="KW-1185">Reference proteome</keyword>
<comment type="similarity">
    <text evidence="2">Belongs to the krueppel C2H2-type zinc-finger protein family.</text>
</comment>
<feature type="compositionally biased region" description="Low complexity" evidence="12">
    <location>
        <begin position="447"/>
        <end position="465"/>
    </location>
</feature>
<dbReference type="PROSITE" id="PS50157">
    <property type="entry name" value="ZINC_FINGER_C2H2_2"/>
    <property type="match status" value="4"/>
</dbReference>
<feature type="domain" description="C2H2-type" evidence="13">
    <location>
        <begin position="274"/>
        <end position="301"/>
    </location>
</feature>